<feature type="transmembrane region" description="Helical" evidence="6">
    <location>
        <begin position="148"/>
        <end position="168"/>
    </location>
</feature>
<feature type="transmembrane region" description="Helical" evidence="6">
    <location>
        <begin position="180"/>
        <end position="201"/>
    </location>
</feature>
<dbReference type="SUPFAM" id="SSF103473">
    <property type="entry name" value="MFS general substrate transporter"/>
    <property type="match status" value="1"/>
</dbReference>
<dbReference type="EMBL" id="BOMG01000103">
    <property type="protein sequence ID" value="GID60051.1"/>
    <property type="molecule type" value="Genomic_DNA"/>
</dbReference>
<dbReference type="Gene3D" id="1.20.1250.20">
    <property type="entry name" value="MFS general substrate transporter like domains"/>
    <property type="match status" value="1"/>
</dbReference>
<dbReference type="PANTHER" id="PTHR23513:SF6">
    <property type="entry name" value="MAJOR FACILITATOR SUPERFAMILY ASSOCIATED DOMAIN-CONTAINING PROTEIN"/>
    <property type="match status" value="1"/>
</dbReference>
<feature type="transmembrane region" description="Helical" evidence="6">
    <location>
        <begin position="112"/>
        <end position="136"/>
    </location>
</feature>
<name>A0ABQ3XNH8_9ACTN</name>
<keyword evidence="3 6" id="KW-0812">Transmembrane</keyword>
<feature type="transmembrane region" description="Helical" evidence="6">
    <location>
        <begin position="207"/>
        <end position="229"/>
    </location>
</feature>
<feature type="transmembrane region" description="Helical" evidence="6">
    <location>
        <begin position="271"/>
        <end position="290"/>
    </location>
</feature>
<dbReference type="PANTHER" id="PTHR23513">
    <property type="entry name" value="INTEGRAL MEMBRANE EFFLUX PROTEIN-RELATED"/>
    <property type="match status" value="1"/>
</dbReference>
<proteinExistence type="predicted"/>
<evidence type="ECO:0000256" key="5">
    <source>
        <dbReference type="ARBA" id="ARBA00023136"/>
    </source>
</evidence>
<accession>A0ABQ3XNH8</accession>
<evidence type="ECO:0000256" key="3">
    <source>
        <dbReference type="ARBA" id="ARBA00022692"/>
    </source>
</evidence>
<protein>
    <recommendedName>
        <fullName evidence="9">Major facilitator superfamily MFS_1</fullName>
    </recommendedName>
</protein>
<evidence type="ECO:0000256" key="1">
    <source>
        <dbReference type="ARBA" id="ARBA00004651"/>
    </source>
</evidence>
<organism evidence="7 8">
    <name type="scientific">Actinoplanes couchii</name>
    <dbReference type="NCBI Taxonomy" id="403638"/>
    <lineage>
        <taxon>Bacteria</taxon>
        <taxon>Bacillati</taxon>
        <taxon>Actinomycetota</taxon>
        <taxon>Actinomycetes</taxon>
        <taxon>Micromonosporales</taxon>
        <taxon>Micromonosporaceae</taxon>
        <taxon>Actinoplanes</taxon>
    </lineage>
</organism>
<evidence type="ECO:0008006" key="9">
    <source>
        <dbReference type="Google" id="ProtNLM"/>
    </source>
</evidence>
<dbReference type="Proteomes" id="UP000612282">
    <property type="component" value="Unassembled WGS sequence"/>
</dbReference>
<evidence type="ECO:0000256" key="6">
    <source>
        <dbReference type="SAM" id="Phobius"/>
    </source>
</evidence>
<keyword evidence="5 6" id="KW-0472">Membrane</keyword>
<sequence>MSVAEVIYLAAVETMTVDVAPAHWSRRRLSLLGQSHRHLDRIISPVFAGGLIDIGRPLAVVGAALLLLLPALVATLRSGAAADAPRPTRTAASGLSARETWRFITDRADLRYLLAFGAWSNLAVSPVLAMLPLWYAELLEPGPITAVWSSRALAAYAVGMLAGGAVIAARRTEPSDRRALLQATAAHLLICATLAGAAVLASPWLPVVALLVSGALFAVLVAAGGQAWLNAAPPASRARILSMKRLIAFSTIPLGTALMPPVGEWLGYRPATALLAALSAILTLLSLTLWSRSADRKPHPALTDSPAS</sequence>
<keyword evidence="2" id="KW-1003">Cell membrane</keyword>
<keyword evidence="4 6" id="KW-1133">Transmembrane helix</keyword>
<dbReference type="RefSeq" id="WP_203806689.1">
    <property type="nucleotide sequence ID" value="NZ_BAAAQE010000003.1"/>
</dbReference>
<gene>
    <name evidence="7" type="ORF">Aco03nite_084550</name>
</gene>
<comment type="caution">
    <text evidence="7">The sequence shown here is derived from an EMBL/GenBank/DDBJ whole genome shotgun (WGS) entry which is preliminary data.</text>
</comment>
<evidence type="ECO:0000256" key="2">
    <source>
        <dbReference type="ARBA" id="ARBA00022475"/>
    </source>
</evidence>
<keyword evidence="8" id="KW-1185">Reference proteome</keyword>
<comment type="subcellular location">
    <subcellularLocation>
        <location evidence="1">Cell membrane</location>
        <topology evidence="1">Multi-pass membrane protein</topology>
    </subcellularLocation>
</comment>
<reference evidence="7 8" key="1">
    <citation type="submission" date="2021-01" db="EMBL/GenBank/DDBJ databases">
        <title>Whole genome shotgun sequence of Actinoplanes couchii NBRC 106145.</title>
        <authorList>
            <person name="Komaki H."/>
            <person name="Tamura T."/>
        </authorList>
    </citation>
    <scope>NUCLEOTIDE SEQUENCE [LARGE SCALE GENOMIC DNA]</scope>
    <source>
        <strain evidence="7 8">NBRC 106145</strain>
    </source>
</reference>
<feature type="transmembrane region" description="Helical" evidence="6">
    <location>
        <begin position="54"/>
        <end position="76"/>
    </location>
</feature>
<evidence type="ECO:0000313" key="7">
    <source>
        <dbReference type="EMBL" id="GID60051.1"/>
    </source>
</evidence>
<dbReference type="InterPro" id="IPR036259">
    <property type="entry name" value="MFS_trans_sf"/>
</dbReference>
<evidence type="ECO:0000313" key="8">
    <source>
        <dbReference type="Proteomes" id="UP000612282"/>
    </source>
</evidence>
<feature type="transmembrane region" description="Helical" evidence="6">
    <location>
        <begin position="241"/>
        <end position="259"/>
    </location>
</feature>
<evidence type="ECO:0000256" key="4">
    <source>
        <dbReference type="ARBA" id="ARBA00022989"/>
    </source>
</evidence>